<protein>
    <recommendedName>
        <fullName evidence="6">Large ribosomal subunit protein uL4m</fullName>
    </recommendedName>
    <alternativeName>
        <fullName evidence="7">39S ribosomal protein L4, mitochondrial</fullName>
    </alternativeName>
</protein>
<keyword evidence="5" id="KW-0687">Ribonucleoprotein</keyword>
<evidence type="ECO:0000313" key="9">
    <source>
        <dbReference type="Proteomes" id="UP000887577"/>
    </source>
</evidence>
<keyword evidence="4" id="KW-0496">Mitochondrion</keyword>
<evidence type="ECO:0000256" key="7">
    <source>
        <dbReference type="ARBA" id="ARBA00082711"/>
    </source>
</evidence>
<keyword evidence="9" id="KW-1185">Reference proteome</keyword>
<comment type="similarity">
    <text evidence="2">Belongs to the universal ribosomal protein uL4 family.</text>
</comment>
<dbReference type="Proteomes" id="UP000887577">
    <property type="component" value="Unplaced"/>
</dbReference>
<evidence type="ECO:0000256" key="3">
    <source>
        <dbReference type="ARBA" id="ARBA00022980"/>
    </source>
</evidence>
<evidence type="ECO:0000256" key="1">
    <source>
        <dbReference type="ARBA" id="ARBA00004173"/>
    </source>
</evidence>
<evidence type="ECO:0000256" key="4">
    <source>
        <dbReference type="ARBA" id="ARBA00023128"/>
    </source>
</evidence>
<evidence type="ECO:0000256" key="5">
    <source>
        <dbReference type="ARBA" id="ARBA00023274"/>
    </source>
</evidence>
<dbReference type="SUPFAM" id="SSF52166">
    <property type="entry name" value="Ribosomal protein L4"/>
    <property type="match status" value="1"/>
</dbReference>
<dbReference type="InterPro" id="IPR023574">
    <property type="entry name" value="Ribosomal_uL4_dom_sf"/>
</dbReference>
<feature type="region of interest" description="Disordered" evidence="8">
    <location>
        <begin position="91"/>
        <end position="112"/>
    </location>
</feature>
<dbReference type="PANTHER" id="PTHR10746:SF6">
    <property type="entry name" value="LARGE RIBOSOMAL SUBUNIT PROTEIN UL4M"/>
    <property type="match status" value="1"/>
</dbReference>
<dbReference type="WBParaSite" id="PSU_v2.g5573.t1">
    <property type="protein sequence ID" value="PSU_v2.g5573.t1"/>
    <property type="gene ID" value="PSU_v2.g5573"/>
</dbReference>
<dbReference type="Pfam" id="PF00573">
    <property type="entry name" value="Ribosomal_L4"/>
    <property type="match status" value="1"/>
</dbReference>
<dbReference type="Gene3D" id="3.40.1370.10">
    <property type="match status" value="1"/>
</dbReference>
<evidence type="ECO:0000256" key="2">
    <source>
        <dbReference type="ARBA" id="ARBA00010528"/>
    </source>
</evidence>
<dbReference type="GO" id="GO:0005743">
    <property type="term" value="C:mitochondrial inner membrane"/>
    <property type="evidence" value="ECO:0007669"/>
    <property type="project" value="UniProtKB-ARBA"/>
</dbReference>
<evidence type="ECO:0000313" key="10">
    <source>
        <dbReference type="WBParaSite" id="PSU_v2.g5573.t1"/>
    </source>
</evidence>
<accession>A0A914YYJ3</accession>
<dbReference type="AlphaFoldDB" id="A0A914YYJ3"/>
<reference evidence="10" key="1">
    <citation type="submission" date="2022-11" db="UniProtKB">
        <authorList>
            <consortium name="WormBaseParasite"/>
        </authorList>
    </citation>
    <scope>IDENTIFICATION</scope>
</reference>
<dbReference type="InterPro" id="IPR002136">
    <property type="entry name" value="Ribosomal_uL4"/>
</dbReference>
<dbReference type="FunFam" id="3.40.1370.10:FF:000005">
    <property type="entry name" value="39S ribosomal protein L4, mitochondrial"/>
    <property type="match status" value="1"/>
</dbReference>
<dbReference type="GO" id="GO:0006412">
    <property type="term" value="P:translation"/>
    <property type="evidence" value="ECO:0007669"/>
    <property type="project" value="InterPro"/>
</dbReference>
<proteinExistence type="inferred from homology"/>
<name>A0A914YYJ3_9BILA</name>
<dbReference type="PANTHER" id="PTHR10746">
    <property type="entry name" value="50S RIBOSOMAL PROTEIN L4"/>
    <property type="match status" value="1"/>
</dbReference>
<comment type="subcellular location">
    <subcellularLocation>
        <location evidence="1">Mitochondrion</location>
    </subcellularLocation>
</comment>
<evidence type="ECO:0000256" key="8">
    <source>
        <dbReference type="SAM" id="MobiDB-lite"/>
    </source>
</evidence>
<dbReference type="InterPro" id="IPR013005">
    <property type="entry name" value="Ribosomal_uL4-like"/>
</dbReference>
<organism evidence="9 10">
    <name type="scientific">Panagrolaimus superbus</name>
    <dbReference type="NCBI Taxonomy" id="310955"/>
    <lineage>
        <taxon>Eukaryota</taxon>
        <taxon>Metazoa</taxon>
        <taxon>Ecdysozoa</taxon>
        <taxon>Nematoda</taxon>
        <taxon>Chromadorea</taxon>
        <taxon>Rhabditida</taxon>
        <taxon>Tylenchina</taxon>
        <taxon>Panagrolaimomorpha</taxon>
        <taxon>Panagrolaimoidea</taxon>
        <taxon>Panagrolaimidae</taxon>
        <taxon>Panagrolaimus</taxon>
    </lineage>
</organism>
<sequence>MISTLFTCSKKIALKCSFRQISILNAQRDPFAVTPEAYITTLSDVEENNVDIIKLNPTIFRTTPRIDLLHRNITWQQGYRNLQLTKQLSRAEMPGGGKKPWPQKKTGRHHAGSIRSPHFKFGGFANGVRGPRTWFYMLPDSIRLKGLCTALTIKHAQNDLIIADDFNSINNNDSQFLHDLAEKRNWGYSILFVDKDSNMPTNFVDAVQDIPSFTAIPLYGLNCYSIMKHDTLVFSKQAIEALEEKLVQQFTRTTSHHKKYRYIDYKDVLLGEGEHEEDPIHPPFV</sequence>
<dbReference type="GO" id="GO:0003735">
    <property type="term" value="F:structural constituent of ribosome"/>
    <property type="evidence" value="ECO:0007669"/>
    <property type="project" value="InterPro"/>
</dbReference>
<dbReference type="GO" id="GO:0005840">
    <property type="term" value="C:ribosome"/>
    <property type="evidence" value="ECO:0007669"/>
    <property type="project" value="UniProtKB-KW"/>
</dbReference>
<feature type="compositionally biased region" description="Basic residues" evidence="8">
    <location>
        <begin position="101"/>
        <end position="112"/>
    </location>
</feature>
<keyword evidence="3" id="KW-0689">Ribosomal protein</keyword>
<dbReference type="GO" id="GO:1990904">
    <property type="term" value="C:ribonucleoprotein complex"/>
    <property type="evidence" value="ECO:0007669"/>
    <property type="project" value="UniProtKB-KW"/>
</dbReference>
<evidence type="ECO:0000256" key="6">
    <source>
        <dbReference type="ARBA" id="ARBA00040565"/>
    </source>
</evidence>